<evidence type="ECO:0000256" key="1">
    <source>
        <dbReference type="ARBA" id="ARBA00004123"/>
    </source>
</evidence>
<dbReference type="AlphaFoldDB" id="A0A8T3AUJ8"/>
<keyword evidence="5 6" id="KW-0539">Nucleus</keyword>
<feature type="region of interest" description="Disordered" evidence="7">
    <location>
        <begin position="73"/>
        <end position="103"/>
    </location>
</feature>
<keyword evidence="4 6" id="KW-0804">Transcription</keyword>
<keyword evidence="10" id="KW-1185">Reference proteome</keyword>
<protein>
    <recommendedName>
        <fullName evidence="6">Transcription repressor</fullName>
    </recommendedName>
    <alternativeName>
        <fullName evidence="6">Ovate family protein</fullName>
    </alternativeName>
</protein>
<evidence type="ECO:0000256" key="2">
    <source>
        <dbReference type="ARBA" id="ARBA00022491"/>
    </source>
</evidence>
<name>A0A8T3AUJ8_DENNO</name>
<evidence type="ECO:0000256" key="5">
    <source>
        <dbReference type="ARBA" id="ARBA00023242"/>
    </source>
</evidence>
<comment type="caution">
    <text evidence="9">The sequence shown here is derived from an EMBL/GenBank/DDBJ whole genome shotgun (WGS) entry which is preliminary data.</text>
</comment>
<feature type="compositionally biased region" description="Polar residues" evidence="7">
    <location>
        <begin position="94"/>
        <end position="103"/>
    </location>
</feature>
<dbReference type="Proteomes" id="UP000829196">
    <property type="component" value="Unassembled WGS sequence"/>
</dbReference>
<evidence type="ECO:0000256" key="4">
    <source>
        <dbReference type="ARBA" id="ARBA00023163"/>
    </source>
</evidence>
<comment type="subcellular location">
    <subcellularLocation>
        <location evidence="1 6">Nucleus</location>
    </subcellularLocation>
</comment>
<dbReference type="GO" id="GO:0045892">
    <property type="term" value="P:negative regulation of DNA-templated transcription"/>
    <property type="evidence" value="ECO:0007669"/>
    <property type="project" value="UniProtKB-UniRule"/>
</dbReference>
<dbReference type="NCBIfam" id="TIGR01568">
    <property type="entry name" value="A_thal_3678"/>
    <property type="match status" value="1"/>
</dbReference>
<evidence type="ECO:0000313" key="10">
    <source>
        <dbReference type="Proteomes" id="UP000829196"/>
    </source>
</evidence>
<reference evidence="9" key="1">
    <citation type="journal article" date="2022" name="Front. Genet.">
        <title>Chromosome-Scale Assembly of the Dendrobium nobile Genome Provides Insights Into the Molecular Mechanism of the Biosynthesis of the Medicinal Active Ingredient of Dendrobium.</title>
        <authorList>
            <person name="Xu Q."/>
            <person name="Niu S.-C."/>
            <person name="Li K.-L."/>
            <person name="Zheng P.-J."/>
            <person name="Zhang X.-J."/>
            <person name="Jia Y."/>
            <person name="Liu Y."/>
            <person name="Niu Y.-X."/>
            <person name="Yu L.-H."/>
            <person name="Chen D.-F."/>
            <person name="Zhang G.-Q."/>
        </authorList>
    </citation>
    <scope>NUCLEOTIDE SEQUENCE</scope>
    <source>
        <tissue evidence="9">Leaf</tissue>
    </source>
</reference>
<comment type="function">
    <text evidence="6">Transcriptional repressor that regulates multiple aspects of plant growth and development.</text>
</comment>
<keyword evidence="2 6" id="KW-0678">Repressor</keyword>
<proteinExistence type="predicted"/>
<evidence type="ECO:0000256" key="6">
    <source>
        <dbReference type="RuleBase" id="RU367028"/>
    </source>
</evidence>
<dbReference type="SMR" id="A0A8T3AUJ8"/>
<dbReference type="EMBL" id="JAGYWB010000013">
    <property type="protein sequence ID" value="KAI0499969.1"/>
    <property type="molecule type" value="Genomic_DNA"/>
</dbReference>
<dbReference type="PANTHER" id="PTHR33057:SF218">
    <property type="entry name" value="TRANSCRIPTION REPRESSOR"/>
    <property type="match status" value="1"/>
</dbReference>
<dbReference type="InterPro" id="IPR038933">
    <property type="entry name" value="Ovate"/>
</dbReference>
<dbReference type="PANTHER" id="PTHR33057">
    <property type="entry name" value="TRANSCRIPTION REPRESSOR OFP7-RELATED"/>
    <property type="match status" value="1"/>
</dbReference>
<feature type="compositionally biased region" description="Low complexity" evidence="7">
    <location>
        <begin position="73"/>
        <end position="93"/>
    </location>
</feature>
<dbReference type="Pfam" id="PF04844">
    <property type="entry name" value="Ovate"/>
    <property type="match status" value="1"/>
</dbReference>
<sequence length="238" mass="27153">MGKMKSSIKSIQESITSFKPTAPSCIQEAKTHSFRAGDDPCSNFSYVYHTPSSSFSSPSSLSLHKPQHIIHHQTTTHMEDSPSSSSFSTSSSSLTTPIPKQKEQITCNLLPNDRINPKRFFFSPRNTNSIMEEVKEENVSKAATRNFFEESEAIAMVSDDPYRDFKSSMAEMVKAHELRDWPRLQELLHCYLQLNDRKNHKIIVLAFVDLLMHLMTHEKHLFSFSSPPLCLSLRDLDK</sequence>
<gene>
    <name evidence="9" type="ORF">KFK09_018177</name>
</gene>
<evidence type="ECO:0000313" key="9">
    <source>
        <dbReference type="EMBL" id="KAI0499969.1"/>
    </source>
</evidence>
<accession>A0A8T3AUJ8</accession>
<evidence type="ECO:0000256" key="7">
    <source>
        <dbReference type="SAM" id="MobiDB-lite"/>
    </source>
</evidence>
<organism evidence="9 10">
    <name type="scientific">Dendrobium nobile</name>
    <name type="common">Orchid</name>
    <dbReference type="NCBI Taxonomy" id="94219"/>
    <lineage>
        <taxon>Eukaryota</taxon>
        <taxon>Viridiplantae</taxon>
        <taxon>Streptophyta</taxon>
        <taxon>Embryophyta</taxon>
        <taxon>Tracheophyta</taxon>
        <taxon>Spermatophyta</taxon>
        <taxon>Magnoliopsida</taxon>
        <taxon>Liliopsida</taxon>
        <taxon>Asparagales</taxon>
        <taxon>Orchidaceae</taxon>
        <taxon>Epidendroideae</taxon>
        <taxon>Malaxideae</taxon>
        <taxon>Dendrobiinae</taxon>
        <taxon>Dendrobium</taxon>
    </lineage>
</organism>
<evidence type="ECO:0000259" key="8">
    <source>
        <dbReference type="PROSITE" id="PS51754"/>
    </source>
</evidence>
<dbReference type="InterPro" id="IPR006458">
    <property type="entry name" value="Ovate_C"/>
</dbReference>
<dbReference type="PROSITE" id="PS51754">
    <property type="entry name" value="OVATE"/>
    <property type="match status" value="1"/>
</dbReference>
<dbReference type="OrthoDB" id="767084at2759"/>
<feature type="domain" description="OVATE" evidence="8">
    <location>
        <begin position="154"/>
        <end position="213"/>
    </location>
</feature>
<evidence type="ECO:0000256" key="3">
    <source>
        <dbReference type="ARBA" id="ARBA00023015"/>
    </source>
</evidence>
<dbReference type="GO" id="GO:0005634">
    <property type="term" value="C:nucleus"/>
    <property type="evidence" value="ECO:0007669"/>
    <property type="project" value="UniProtKB-SubCell"/>
</dbReference>
<keyword evidence="3 6" id="KW-0805">Transcription regulation</keyword>